<reference evidence="1" key="2">
    <citation type="submission" date="2014-01" db="EMBL/GenBank/DDBJ databases">
        <authorList>
            <person name="Aslett M."/>
        </authorList>
    </citation>
    <scope>NUCLEOTIDE SEQUENCE [LARGE SCALE GENOMIC DNA]</scope>
    <source>
        <strain evidence="1">DB27</strain>
    </source>
</reference>
<dbReference type="HOGENOM" id="CLU_3212798_0_0_9"/>
<organism evidence="1">
    <name type="scientific">Bacillus thuringiensis DB27</name>
    <dbReference type="NCBI Taxonomy" id="1431339"/>
    <lineage>
        <taxon>Bacteria</taxon>
        <taxon>Bacillati</taxon>
        <taxon>Bacillota</taxon>
        <taxon>Bacilli</taxon>
        <taxon>Bacillales</taxon>
        <taxon>Bacillaceae</taxon>
        <taxon>Bacillus</taxon>
        <taxon>Bacillus cereus group</taxon>
    </lineage>
</organism>
<dbReference type="EMBL" id="HG810024">
    <property type="protein sequence ID" value="CDN39675.1"/>
    <property type="molecule type" value="Genomic_DNA"/>
</dbReference>
<gene>
    <name evidence="1" type="ORF">BTDB27_p000338</name>
</gene>
<protein>
    <submittedName>
        <fullName evidence="1">Uncharacterized protein</fullName>
    </submittedName>
</protein>
<accession>W8ZB37</accession>
<sequence>MHKLLLKIIFCLNLFLLKYPVLFYPSHFAYSLSLLKNLQQELLK</sequence>
<proteinExistence type="predicted"/>
<reference evidence="1" key="1">
    <citation type="submission" date="2014-01" db="EMBL/GenBank/DDBJ databases">
        <title>Draft genome sequence of highly nematicidal Bacillus thuringiensis DB27.</title>
        <authorList>
            <person name="Iatsenko I."/>
            <person name="Pickard D."/>
            <person name="Corton C."/>
            <person name="Dougan G."/>
            <person name="Sommer R.J."/>
        </authorList>
    </citation>
    <scope>NUCLEOTIDE SEQUENCE [LARGE SCALE GENOMIC DNA]</scope>
    <source>
        <strain evidence="1">DB27</strain>
    </source>
</reference>
<dbReference type="Proteomes" id="UP000030682">
    <property type="component" value="Unassembled WGS sequence"/>
</dbReference>
<name>W8ZB37_BACTU</name>
<evidence type="ECO:0000313" key="1">
    <source>
        <dbReference type="EMBL" id="CDN39675.1"/>
    </source>
</evidence>
<dbReference type="AlphaFoldDB" id="W8ZB37"/>